<dbReference type="InterPro" id="IPR000212">
    <property type="entry name" value="DNA_helicase_UvrD/REP"/>
</dbReference>
<dbReference type="OrthoDB" id="384988at2"/>
<reference evidence="8" key="1">
    <citation type="journal article" date="2009" name="Environ. Microbiol.">
        <title>The genome of Polaromonas naphthalenivorans strain CJ2, isolated from coal tar-contaminated sediment, reveals physiological and metabolic versatility and evolution through extensive horizontal gene transfer.</title>
        <authorList>
            <person name="Yagi J.M."/>
            <person name="Sims D."/>
            <person name="Brettin T."/>
            <person name="Bruce D."/>
            <person name="Madsen E.L."/>
        </authorList>
    </citation>
    <scope>NUCLEOTIDE SEQUENCE [LARGE SCALE GENOMIC DNA]</scope>
    <source>
        <strain evidence="8">CJ2</strain>
    </source>
</reference>
<keyword evidence="8" id="KW-1185">Reference proteome</keyword>
<gene>
    <name evidence="7" type="ordered locus">Pnap_0995</name>
</gene>
<dbReference type="GO" id="GO:0003677">
    <property type="term" value="F:DNA binding"/>
    <property type="evidence" value="ECO:0007669"/>
    <property type="project" value="InterPro"/>
</dbReference>
<dbReference type="Gene3D" id="3.40.50.300">
    <property type="entry name" value="P-loop containing nucleotide triphosphate hydrolases"/>
    <property type="match status" value="1"/>
</dbReference>
<dbReference type="PROSITE" id="PS51198">
    <property type="entry name" value="UVRD_HELICASE_ATP_BIND"/>
    <property type="match status" value="1"/>
</dbReference>
<dbReference type="KEGG" id="pna:Pnap_0995"/>
<dbReference type="eggNOG" id="COG0210">
    <property type="taxonomic scope" value="Bacteria"/>
</dbReference>
<evidence type="ECO:0000256" key="2">
    <source>
        <dbReference type="ARBA" id="ARBA00022801"/>
    </source>
</evidence>
<dbReference type="SUPFAM" id="SSF52540">
    <property type="entry name" value="P-loop containing nucleoside triphosphate hydrolases"/>
    <property type="match status" value="1"/>
</dbReference>
<evidence type="ECO:0000256" key="5">
    <source>
        <dbReference type="PROSITE-ProRule" id="PRU00560"/>
    </source>
</evidence>
<dbReference type="STRING" id="365044.Pnap_0995"/>
<evidence type="ECO:0000259" key="6">
    <source>
        <dbReference type="PROSITE" id="PS51198"/>
    </source>
</evidence>
<dbReference type="GO" id="GO:0003678">
    <property type="term" value="F:DNA helicase activity"/>
    <property type="evidence" value="ECO:0007669"/>
    <property type="project" value="InterPro"/>
</dbReference>
<protein>
    <recommendedName>
        <fullName evidence="6">UvrD-like helicase ATP-binding domain-containing protein</fullName>
    </recommendedName>
</protein>
<dbReference type="PANTHER" id="PTHR11070">
    <property type="entry name" value="UVRD / RECB / PCRA DNA HELICASE FAMILY MEMBER"/>
    <property type="match status" value="1"/>
</dbReference>
<accession>A1VKY4</accession>
<feature type="binding site" evidence="5">
    <location>
        <begin position="44"/>
        <end position="51"/>
    </location>
    <ligand>
        <name>ATP</name>
        <dbReference type="ChEBI" id="CHEBI:30616"/>
    </ligand>
</feature>
<evidence type="ECO:0000313" key="7">
    <source>
        <dbReference type="EMBL" id="ABM36312.1"/>
    </source>
</evidence>
<sequence>MLVQLNVSDDDIAYAERILLPLGCIFDEERREFIRNFGTLDLQAVPGSGKTTALLAKLLILDRYLPFSDGSGILVISHTNAAIDEIKNKIGFACTNLFKYPNHVGTIQSFVDKFVAIPFYIDKYKKAPLRIDDDIYNQKFSKPPYNIKNLTPQDSNNAKHWLRANIKSIRWSFLQGKKTLTDGYCGKEIDFKKPKGKTKNYIDWNSTEKKNVRSWIYKFKAQILDAGCLCYDDAYFLASVSLERNPAIKLFLQKRFTYVFVDEMQDLQKHQHNLLEEIFFDDGTSNSIYQRIGDKNQSIYDAKEAVSQPFWNDRQTVLELNGSYRLSSILAGVVSPFAISPLRIEGRRKNTDGSDVRIKPHLIIFSEKNKEYVIPRFSEIINFLINDGSISASPRNKYKAIAWTTKKEDGKLRLADYFPDFSRQEQQRTTEYLTLESYITNYDKEDRTLFSIERNICNSLLRILREEEIVGADKSQYTKSKMRDFLKEANSNYFSAFEAKLYKWCLSVIQGESAAVLVDIKINLPEFISQFGTRINNSSNFINKTGNTPSSAPISANNKTANVFQCNGFKVEVSTVHRVKGETHTATLYMETFYEKKGGGGNYESERLIASLKGNAIAANAHNLIKQSAKMVYVGFSRPTHLLCFAVHESRFAKFEMDIDHDVWEIVRL</sequence>
<evidence type="ECO:0000256" key="3">
    <source>
        <dbReference type="ARBA" id="ARBA00022806"/>
    </source>
</evidence>
<name>A1VKY4_POLNA</name>
<organism evidence="7 8">
    <name type="scientific">Polaromonas naphthalenivorans (strain CJ2)</name>
    <dbReference type="NCBI Taxonomy" id="365044"/>
    <lineage>
        <taxon>Bacteria</taxon>
        <taxon>Pseudomonadati</taxon>
        <taxon>Pseudomonadota</taxon>
        <taxon>Betaproteobacteria</taxon>
        <taxon>Burkholderiales</taxon>
        <taxon>Comamonadaceae</taxon>
        <taxon>Polaromonas</taxon>
    </lineage>
</organism>
<proteinExistence type="predicted"/>
<dbReference type="EMBL" id="CP000529">
    <property type="protein sequence ID" value="ABM36312.1"/>
    <property type="molecule type" value="Genomic_DNA"/>
</dbReference>
<dbReference type="InterPro" id="IPR027417">
    <property type="entry name" value="P-loop_NTPase"/>
</dbReference>
<keyword evidence="1 5" id="KW-0547">Nucleotide-binding</keyword>
<dbReference type="Pfam" id="PF00580">
    <property type="entry name" value="UvrD-helicase"/>
    <property type="match status" value="1"/>
</dbReference>
<evidence type="ECO:0000256" key="1">
    <source>
        <dbReference type="ARBA" id="ARBA00022741"/>
    </source>
</evidence>
<dbReference type="HOGENOM" id="CLU_004585_8_1_4"/>
<keyword evidence="2 5" id="KW-0378">Hydrolase</keyword>
<dbReference type="GO" id="GO:0005524">
    <property type="term" value="F:ATP binding"/>
    <property type="evidence" value="ECO:0007669"/>
    <property type="project" value="UniProtKB-UniRule"/>
</dbReference>
<dbReference type="AlphaFoldDB" id="A1VKY4"/>
<dbReference type="GO" id="GO:0016787">
    <property type="term" value="F:hydrolase activity"/>
    <property type="evidence" value="ECO:0007669"/>
    <property type="project" value="UniProtKB-UniRule"/>
</dbReference>
<dbReference type="RefSeq" id="WP_011800406.1">
    <property type="nucleotide sequence ID" value="NC_008781.1"/>
</dbReference>
<keyword evidence="3 5" id="KW-0347">Helicase</keyword>
<evidence type="ECO:0000256" key="4">
    <source>
        <dbReference type="ARBA" id="ARBA00022840"/>
    </source>
</evidence>
<keyword evidence="4 5" id="KW-0067">ATP-binding</keyword>
<evidence type="ECO:0000313" key="8">
    <source>
        <dbReference type="Proteomes" id="UP000000644"/>
    </source>
</evidence>
<dbReference type="Proteomes" id="UP000000644">
    <property type="component" value="Chromosome"/>
</dbReference>
<feature type="domain" description="UvrD-like helicase ATP-binding" evidence="6">
    <location>
        <begin position="23"/>
        <end position="327"/>
    </location>
</feature>
<dbReference type="InterPro" id="IPR014016">
    <property type="entry name" value="UvrD-like_ATP-bd"/>
</dbReference>